<keyword evidence="2" id="KW-1133">Transmembrane helix</keyword>
<dbReference type="AlphaFoldDB" id="A0A0D0J059"/>
<dbReference type="EMBL" id="JXQK01000051">
    <property type="protein sequence ID" value="KIP62727.1"/>
    <property type="molecule type" value="Genomic_DNA"/>
</dbReference>
<reference evidence="3 4" key="1">
    <citation type="submission" date="2015-01" db="EMBL/GenBank/DDBJ databases">
        <title>Comparative genomics of non-oral Prevotella species.</title>
        <authorList>
            <person name="Accetto T."/>
            <person name="Nograsek B."/>
            <person name="Avgustin G."/>
        </authorList>
    </citation>
    <scope>NUCLEOTIDE SEQUENCE [LARGE SCALE GENOMIC DNA]</scope>
    <source>
        <strain evidence="3 4">P5-119</strain>
    </source>
</reference>
<dbReference type="PROSITE" id="PS50005">
    <property type="entry name" value="TPR"/>
    <property type="match status" value="1"/>
</dbReference>
<dbReference type="SMART" id="SM00028">
    <property type="entry name" value="TPR"/>
    <property type="match status" value="2"/>
</dbReference>
<sequence length="233" mass="25498">MAISVEKKGAENNDNALNKKEAALIKNRKALIYGVLAIIIIIAGYLAYKTYYAEPREDEASTAIAKGQDYFANQQFDKAFNGDGAGFKGFKAITSDYSGTKAGNLANLYAGLCCANLDKWKEAASYLENYSSADDMMISPAAVAALGDAYAHLNQLDKAVESFKKAAKMADDEAEDNTNNSLSPTFLIKAGEILESQNKKDEALQIYQDIKKKYVNSAAYQQIDKYIERATTK</sequence>
<dbReference type="Proteomes" id="UP000032046">
    <property type="component" value="Unassembled WGS sequence"/>
</dbReference>
<accession>A0A0D0J059</accession>
<gene>
    <name evidence="3" type="ORF">ST44_05735</name>
</gene>
<dbReference type="InterPro" id="IPR011990">
    <property type="entry name" value="TPR-like_helical_dom_sf"/>
</dbReference>
<dbReference type="Pfam" id="PF13181">
    <property type="entry name" value="TPR_8"/>
    <property type="match status" value="1"/>
</dbReference>
<proteinExistence type="predicted"/>
<dbReference type="RefSeq" id="WP_022317676.1">
    <property type="nucleotide sequence ID" value="NZ_JALFDM010000071.1"/>
</dbReference>
<organism evidence="3 4">
    <name type="scientific">Prevotella pectinovora</name>
    <dbReference type="NCBI Taxonomy" id="1602169"/>
    <lineage>
        <taxon>Bacteria</taxon>
        <taxon>Pseudomonadati</taxon>
        <taxon>Bacteroidota</taxon>
        <taxon>Bacteroidia</taxon>
        <taxon>Bacteroidales</taxon>
        <taxon>Prevotellaceae</taxon>
        <taxon>Prevotella</taxon>
    </lineage>
</organism>
<dbReference type="InterPro" id="IPR019734">
    <property type="entry name" value="TPR_rpt"/>
</dbReference>
<feature type="transmembrane region" description="Helical" evidence="2">
    <location>
        <begin position="30"/>
        <end position="48"/>
    </location>
</feature>
<protein>
    <submittedName>
        <fullName evidence="3">Tetratricopeptide repeat protein</fullName>
    </submittedName>
</protein>
<evidence type="ECO:0000313" key="3">
    <source>
        <dbReference type="EMBL" id="KIP62727.1"/>
    </source>
</evidence>
<dbReference type="OrthoDB" id="9808622at2"/>
<dbReference type="Pfam" id="PF13174">
    <property type="entry name" value="TPR_6"/>
    <property type="match status" value="1"/>
</dbReference>
<feature type="repeat" description="TPR" evidence="1">
    <location>
        <begin position="140"/>
        <end position="173"/>
    </location>
</feature>
<keyword evidence="2" id="KW-0472">Membrane</keyword>
<comment type="caution">
    <text evidence="3">The sequence shown here is derived from an EMBL/GenBank/DDBJ whole genome shotgun (WGS) entry which is preliminary data.</text>
</comment>
<keyword evidence="4" id="KW-1185">Reference proteome</keyword>
<name>A0A0D0J059_9BACT</name>
<evidence type="ECO:0000256" key="1">
    <source>
        <dbReference type="PROSITE-ProRule" id="PRU00339"/>
    </source>
</evidence>
<dbReference type="SUPFAM" id="SSF48452">
    <property type="entry name" value="TPR-like"/>
    <property type="match status" value="1"/>
</dbReference>
<evidence type="ECO:0000313" key="4">
    <source>
        <dbReference type="Proteomes" id="UP000032046"/>
    </source>
</evidence>
<evidence type="ECO:0000256" key="2">
    <source>
        <dbReference type="SAM" id="Phobius"/>
    </source>
</evidence>
<keyword evidence="2" id="KW-0812">Transmembrane</keyword>
<keyword evidence="1" id="KW-0802">TPR repeat</keyword>
<dbReference type="STRING" id="1602171.ST44_05735"/>
<dbReference type="Gene3D" id="1.25.40.10">
    <property type="entry name" value="Tetratricopeptide repeat domain"/>
    <property type="match status" value="1"/>
</dbReference>